<dbReference type="Pfam" id="PF00391">
    <property type="entry name" value="PEP-utilizers"/>
    <property type="match status" value="1"/>
</dbReference>
<dbReference type="InterPro" id="IPR006319">
    <property type="entry name" value="PEP_synth"/>
</dbReference>
<feature type="domain" description="PEP-utilising enzyme mobile" evidence="4">
    <location>
        <begin position="346"/>
        <end position="416"/>
    </location>
</feature>
<evidence type="ECO:0000256" key="2">
    <source>
        <dbReference type="ARBA" id="ARBA00022741"/>
    </source>
</evidence>
<dbReference type="AlphaFoldDB" id="A0A0G0IU84"/>
<dbReference type="SUPFAM" id="SSF52009">
    <property type="entry name" value="Phosphohistidine domain"/>
    <property type="match status" value="1"/>
</dbReference>
<dbReference type="EMBL" id="LBSX01000006">
    <property type="protein sequence ID" value="KKQ27704.1"/>
    <property type="molecule type" value="Genomic_DNA"/>
</dbReference>
<dbReference type="PANTHER" id="PTHR43030">
    <property type="entry name" value="PHOSPHOENOLPYRUVATE SYNTHASE"/>
    <property type="match status" value="1"/>
</dbReference>
<dbReference type="GO" id="GO:0008986">
    <property type="term" value="F:pyruvate, water dikinase activity"/>
    <property type="evidence" value="ECO:0007669"/>
    <property type="project" value="InterPro"/>
</dbReference>
<evidence type="ECO:0000256" key="1">
    <source>
        <dbReference type="ARBA" id="ARBA00007837"/>
    </source>
</evidence>
<organism evidence="5 6">
    <name type="scientific">Candidatus Magasanikbacteria bacterium GW2011_GWC2_37_14</name>
    <dbReference type="NCBI Taxonomy" id="1619046"/>
    <lineage>
        <taxon>Bacteria</taxon>
        <taxon>Candidatus Magasanikiibacteriota</taxon>
    </lineage>
</organism>
<dbReference type="Gene3D" id="3.50.30.10">
    <property type="entry name" value="Phosphohistidine domain"/>
    <property type="match status" value="1"/>
</dbReference>
<keyword evidence="5" id="KW-0670">Pyruvate</keyword>
<dbReference type="InterPro" id="IPR018274">
    <property type="entry name" value="PEP_util_AS"/>
</dbReference>
<dbReference type="STRING" id="1619046.US42_C0006G0011"/>
<evidence type="ECO:0000313" key="5">
    <source>
        <dbReference type="EMBL" id="KKQ27704.1"/>
    </source>
</evidence>
<dbReference type="InterPro" id="IPR036637">
    <property type="entry name" value="Phosphohistidine_dom_sf"/>
</dbReference>
<comment type="caution">
    <text evidence="5">The sequence shown here is derived from an EMBL/GenBank/DDBJ whole genome shotgun (WGS) entry which is preliminary data.</text>
</comment>
<evidence type="ECO:0000313" key="6">
    <source>
        <dbReference type="Proteomes" id="UP000034849"/>
    </source>
</evidence>
<comment type="similarity">
    <text evidence="1">Belongs to the PEP-utilizing enzyme family.</text>
</comment>
<sequence>MLFVRKNNSSSIYSKTNEHEYFIKQLHKKFLSNKNEIIKFKQRLIKTGKAYLFSAQTSKQVNLTLLSQQKLLSLLKVHYQNWLNFTVRIWVVWNSSEYFSELTGHLLEDKTRQCGQEAKLSQYLKYISTPVKKSSILLLNEKLNKYKAGKKIDLDKVYKDFLWMPCGDLHGEPWTKKQFLEYVNNFQISQDDGVMAIDPSQDLHLNAEEKLLIKVNREMAYLRDYRDEIRRRTVYFARFLYQEVARRFNITYEDLMLYSTPEVFELFKGHKLLARELQARRGDTIIIIKNNKLKVLVGQDRDKMLKEIVFADNSEVKEIKGLVASKGKVQGIAKIVSLDSDLKKINQGDIMVAVTTHPEYVIKMQLSSAIVTDEGGLTCHAAIVAREMKKPCIVGTKIATKVLHDGDLVEVDAEKGIVRKI</sequence>
<proteinExistence type="inferred from homology"/>
<dbReference type="PROSITE" id="PS00370">
    <property type="entry name" value="PEP_ENZYMES_PHOS_SITE"/>
    <property type="match status" value="1"/>
</dbReference>
<protein>
    <submittedName>
        <fullName evidence="5">Phosphoenolpyruvate synthase/pyruvate phosphate dikinase</fullName>
    </submittedName>
</protein>
<evidence type="ECO:0000256" key="3">
    <source>
        <dbReference type="ARBA" id="ARBA00022840"/>
    </source>
</evidence>
<reference evidence="5 6" key="1">
    <citation type="journal article" date="2015" name="Nature">
        <title>rRNA introns, odd ribosomes, and small enigmatic genomes across a large radiation of phyla.</title>
        <authorList>
            <person name="Brown C.T."/>
            <person name="Hug L.A."/>
            <person name="Thomas B.C."/>
            <person name="Sharon I."/>
            <person name="Castelle C.J."/>
            <person name="Singh A."/>
            <person name="Wilkins M.J."/>
            <person name="Williams K.H."/>
            <person name="Banfield J.F."/>
        </authorList>
    </citation>
    <scope>NUCLEOTIDE SEQUENCE [LARGE SCALE GENOMIC DNA]</scope>
</reference>
<keyword evidence="3" id="KW-0067">ATP-binding</keyword>
<dbReference type="PANTHER" id="PTHR43030:SF1">
    <property type="entry name" value="PHOSPHOENOLPYRUVATE SYNTHASE"/>
    <property type="match status" value="1"/>
</dbReference>
<accession>A0A0G0IU84</accession>
<evidence type="ECO:0000259" key="4">
    <source>
        <dbReference type="Pfam" id="PF00391"/>
    </source>
</evidence>
<gene>
    <name evidence="5" type="ORF">US42_C0006G0011</name>
</gene>
<keyword evidence="5" id="KW-0418">Kinase</keyword>
<dbReference type="GO" id="GO:0005524">
    <property type="term" value="F:ATP binding"/>
    <property type="evidence" value="ECO:0007669"/>
    <property type="project" value="UniProtKB-KW"/>
</dbReference>
<name>A0A0G0IU84_9BACT</name>
<keyword evidence="2" id="KW-0547">Nucleotide-binding</keyword>
<keyword evidence="5" id="KW-0808">Transferase</keyword>
<dbReference type="PATRIC" id="fig|1619046.3.peg.406"/>
<dbReference type="InterPro" id="IPR008279">
    <property type="entry name" value="PEP-util_enz_mobile_dom"/>
</dbReference>
<dbReference type="Proteomes" id="UP000034849">
    <property type="component" value="Unassembled WGS sequence"/>
</dbReference>